<feature type="domain" description="GP-PDE" evidence="1">
    <location>
        <begin position="10"/>
        <end position="244"/>
    </location>
</feature>
<comment type="caution">
    <text evidence="2">The sequence shown here is derived from an EMBL/GenBank/DDBJ whole genome shotgun (WGS) entry which is preliminary data.</text>
</comment>
<name>A0A7V7TY50_9HYPH</name>
<dbReference type="GO" id="GO:0006629">
    <property type="term" value="P:lipid metabolic process"/>
    <property type="evidence" value="ECO:0007669"/>
    <property type="project" value="InterPro"/>
</dbReference>
<organism evidence="2 3">
    <name type="scientific">Plantimonas leprariae</name>
    <dbReference type="NCBI Taxonomy" id="2615207"/>
    <lineage>
        <taxon>Bacteria</taxon>
        <taxon>Pseudomonadati</taxon>
        <taxon>Pseudomonadota</taxon>
        <taxon>Alphaproteobacteria</taxon>
        <taxon>Hyphomicrobiales</taxon>
        <taxon>Aurantimonadaceae</taxon>
        <taxon>Plantimonas</taxon>
    </lineage>
</organism>
<dbReference type="InterPro" id="IPR030395">
    <property type="entry name" value="GP_PDE_dom"/>
</dbReference>
<protein>
    <submittedName>
        <fullName evidence="2">Glycerophosphodiester phosphodiesterase</fullName>
    </submittedName>
</protein>
<dbReference type="PANTHER" id="PTHR46211">
    <property type="entry name" value="GLYCEROPHOSPHORYL DIESTER PHOSPHODIESTERASE"/>
    <property type="match status" value="1"/>
</dbReference>
<evidence type="ECO:0000259" key="1">
    <source>
        <dbReference type="PROSITE" id="PS51704"/>
    </source>
</evidence>
<gene>
    <name evidence="2" type="ORF">F6X38_20455</name>
</gene>
<evidence type="ECO:0000313" key="2">
    <source>
        <dbReference type="EMBL" id="KAB0676678.1"/>
    </source>
</evidence>
<evidence type="ECO:0000313" key="3">
    <source>
        <dbReference type="Proteomes" id="UP000432089"/>
    </source>
</evidence>
<dbReference type="AlphaFoldDB" id="A0A7V7TY50"/>
<dbReference type="GO" id="GO:0008081">
    <property type="term" value="F:phosphoric diester hydrolase activity"/>
    <property type="evidence" value="ECO:0007669"/>
    <property type="project" value="InterPro"/>
</dbReference>
<dbReference type="RefSeq" id="WP_150973037.1">
    <property type="nucleotide sequence ID" value="NZ_VZDO01000021.1"/>
</dbReference>
<dbReference type="PANTHER" id="PTHR46211:SF1">
    <property type="entry name" value="GLYCEROPHOSPHODIESTER PHOSPHODIESTERASE, CYTOPLASMIC"/>
    <property type="match status" value="1"/>
</dbReference>
<dbReference type="Proteomes" id="UP000432089">
    <property type="component" value="Unassembled WGS sequence"/>
</dbReference>
<reference evidence="2 3" key="1">
    <citation type="submission" date="2019-09" db="EMBL/GenBank/DDBJ databases">
        <title>YIM 132180 draft genome.</title>
        <authorList>
            <person name="Zhang K."/>
        </authorList>
    </citation>
    <scope>NUCLEOTIDE SEQUENCE [LARGE SCALE GENOMIC DNA]</scope>
    <source>
        <strain evidence="2 3">YIM 132180</strain>
    </source>
</reference>
<dbReference type="PROSITE" id="PS51704">
    <property type="entry name" value="GP_PDE"/>
    <property type="match status" value="1"/>
</dbReference>
<accession>A0A7V7TY50</accession>
<dbReference type="SUPFAM" id="SSF51695">
    <property type="entry name" value="PLC-like phosphodiesterases"/>
    <property type="match status" value="1"/>
</dbReference>
<dbReference type="EMBL" id="VZDO01000021">
    <property type="protein sequence ID" value="KAB0676678.1"/>
    <property type="molecule type" value="Genomic_DNA"/>
</dbReference>
<sequence length="244" mass="26503">MPADLTWLTARPIAHRGLHGAAIPENSLGAARAAIARGFAIECDVMLSRDRVPFVFHDHDLPRLTGEPGTFGERSADELSALRLKGTDEPIPTVADFLAAVDGAVPVVMELKGTSSHADADMLAHLAPILDGYRGELALMSFDAWLIDQALAYGRRPVGLTAEGTAQAELDQHQAVFDRGCVFVSYNVHHLPNPFVRYVRQERGAPIITWTVRTPIEVAATKTHADQMTFEGFLPQHAALAPQQ</sequence>
<dbReference type="InterPro" id="IPR017946">
    <property type="entry name" value="PLC-like_Pdiesterase_TIM-brl"/>
</dbReference>
<dbReference type="Pfam" id="PF03009">
    <property type="entry name" value="GDPD"/>
    <property type="match status" value="1"/>
</dbReference>
<dbReference type="Gene3D" id="3.20.20.190">
    <property type="entry name" value="Phosphatidylinositol (PI) phosphodiesterase"/>
    <property type="match status" value="1"/>
</dbReference>
<keyword evidence="3" id="KW-1185">Reference proteome</keyword>
<proteinExistence type="predicted"/>